<protein>
    <recommendedName>
        <fullName evidence="5">Origin recognition complex subunit 2</fullName>
    </recommendedName>
</protein>
<dbReference type="EMBL" id="JAPWDQ010000001">
    <property type="protein sequence ID" value="KAJ5495167.1"/>
    <property type="molecule type" value="Genomic_DNA"/>
</dbReference>
<evidence type="ECO:0000259" key="7">
    <source>
        <dbReference type="Pfam" id="PF04084"/>
    </source>
</evidence>
<evidence type="ECO:0000313" key="10">
    <source>
        <dbReference type="Proteomes" id="UP001148312"/>
    </source>
</evidence>
<reference evidence="9" key="2">
    <citation type="journal article" date="2023" name="IMA Fungus">
        <title>Comparative genomic study of the Penicillium genus elucidates a diverse pangenome and 15 lateral gene transfer events.</title>
        <authorList>
            <person name="Petersen C."/>
            <person name="Sorensen T."/>
            <person name="Nielsen M.R."/>
            <person name="Sondergaard T.E."/>
            <person name="Sorensen J.L."/>
            <person name="Fitzpatrick D.A."/>
            <person name="Frisvad J.C."/>
            <person name="Nielsen K.L."/>
        </authorList>
    </citation>
    <scope>NUCLEOTIDE SEQUENCE</scope>
    <source>
        <strain evidence="9">IBT 30728</strain>
    </source>
</reference>
<dbReference type="GO" id="GO:0003688">
    <property type="term" value="F:DNA replication origin binding"/>
    <property type="evidence" value="ECO:0007669"/>
    <property type="project" value="UniProtKB-UniRule"/>
</dbReference>
<dbReference type="AlphaFoldDB" id="A0A9W9XLD8"/>
<dbReference type="Proteomes" id="UP001148312">
    <property type="component" value="Unassembled WGS sequence"/>
</dbReference>
<name>A0A9W9XLD8_9EURO</name>
<feature type="compositionally biased region" description="Basic residues" evidence="6">
    <location>
        <begin position="292"/>
        <end position="306"/>
    </location>
</feature>
<evidence type="ECO:0000256" key="5">
    <source>
        <dbReference type="RuleBase" id="RU368084"/>
    </source>
</evidence>
<feature type="domain" description="Origin recognition complex subunit 2 winged-helix" evidence="8">
    <location>
        <begin position="615"/>
        <end position="674"/>
    </location>
</feature>
<dbReference type="RefSeq" id="XP_056794180.1">
    <property type="nucleotide sequence ID" value="XM_056929887.1"/>
</dbReference>
<sequence>MSTQLCETPQHSRQKVQINKDKCCTELVPIAPNRLTYWYRIGYRAIINSQPSTAFERLASHIVSKRHHPLHSVRLVCARAHSPDLNGDCEISPPLRPILHDGTLADLLAMKRKLSNSDLEADHPEISTPKRPRTALSHSNGALNGHAPNLSPLLEEDVGELFHQAPNGQSTPKKSSKATATPLKDSGLKTPTHKSKARSLFATPTKSTIATTGTPSRMRKADQSAKKKSARVLFEQDEDSAWDGSEQLAEEILQEDDVAETENEIDKGAETVTESVEGDKIEEEKATDTKAPKRRAGRPKGARNKRSPTPEGELPPHERYFFQNRAGTGKTSNTTLNKVSLLTHEEYFEKIAKYTDPCQQEKEYLLSIHRRSFPQWLFEFEEGFNICLFGYGSKRRLVHDFADWLYQKRSVAGKFPPIIIVNGYTPAISIRSIFATIATAILGEELPSKLGAQPTEVLELLQSALKARPADEEPITVLINSVDAPPLRRAVNQALLARLAATPRVRLLLTADTPNFATMWDISLRDQFNLVFHDSTTFTSFTAETNVVEEVHALLGRKGQRVGGKEGVGFVLKSLPENARNLYRLLLTEVLTVMDDGHQSDDEAAAGVDGGVRPGEDNGVEFRLLYQKATEEFIASSEMMFRTLLKEFHDHQMITSRMDPSGMEILGVPLSREEMEGVLEDLVLA</sequence>
<evidence type="ECO:0000313" key="9">
    <source>
        <dbReference type="EMBL" id="KAJ5495167.1"/>
    </source>
</evidence>
<feature type="compositionally biased region" description="Polar residues" evidence="6">
    <location>
        <begin position="202"/>
        <end position="215"/>
    </location>
</feature>
<dbReference type="InterPro" id="IPR056772">
    <property type="entry name" value="RecA-like_ORC2"/>
</dbReference>
<feature type="region of interest" description="Disordered" evidence="6">
    <location>
        <begin position="163"/>
        <end position="318"/>
    </location>
</feature>
<evidence type="ECO:0000256" key="4">
    <source>
        <dbReference type="ARBA" id="ARBA00023242"/>
    </source>
</evidence>
<dbReference type="PANTHER" id="PTHR14052">
    <property type="entry name" value="ORIGIN RECOGNITION COMPLEX SUBUNIT 2"/>
    <property type="match status" value="1"/>
</dbReference>
<keyword evidence="3 5" id="KW-0235">DNA replication</keyword>
<comment type="similarity">
    <text evidence="2 5">Belongs to the ORC2 family.</text>
</comment>
<evidence type="ECO:0000259" key="8">
    <source>
        <dbReference type="Pfam" id="PF24882"/>
    </source>
</evidence>
<dbReference type="GeneID" id="81620136"/>
<comment type="subcellular location">
    <subcellularLocation>
        <location evidence="1 5">Nucleus</location>
    </subcellularLocation>
</comment>
<comment type="subunit">
    <text evidence="5">Component of the origin recognition complex (ORC).</text>
</comment>
<feature type="region of interest" description="Disordered" evidence="6">
    <location>
        <begin position="119"/>
        <end position="151"/>
    </location>
</feature>
<comment type="function">
    <text evidence="5">Component of the origin recognition complex (ORC) that binds origins of replication. DNA-binding is ATP-dependent. ORC is required to assemble the pre-replication complex necessary to initiate DNA replication.</text>
</comment>
<keyword evidence="4 5" id="KW-0539">Nucleus</keyword>
<comment type="caution">
    <text evidence="9">The sequence shown here is derived from an EMBL/GenBank/DDBJ whole genome shotgun (WGS) entry which is preliminary data.</text>
</comment>
<evidence type="ECO:0000256" key="3">
    <source>
        <dbReference type="ARBA" id="ARBA00022705"/>
    </source>
</evidence>
<organism evidence="9 10">
    <name type="scientific">Penicillium diatomitis</name>
    <dbReference type="NCBI Taxonomy" id="2819901"/>
    <lineage>
        <taxon>Eukaryota</taxon>
        <taxon>Fungi</taxon>
        <taxon>Dikarya</taxon>
        <taxon>Ascomycota</taxon>
        <taxon>Pezizomycotina</taxon>
        <taxon>Eurotiomycetes</taxon>
        <taxon>Eurotiomycetidae</taxon>
        <taxon>Eurotiales</taxon>
        <taxon>Aspergillaceae</taxon>
        <taxon>Penicillium</taxon>
    </lineage>
</organism>
<accession>A0A9W9XLD8</accession>
<dbReference type="GO" id="GO:0005664">
    <property type="term" value="C:nuclear origin of replication recognition complex"/>
    <property type="evidence" value="ECO:0007669"/>
    <property type="project" value="UniProtKB-UniRule"/>
</dbReference>
<reference evidence="9" key="1">
    <citation type="submission" date="2022-12" db="EMBL/GenBank/DDBJ databases">
        <authorList>
            <person name="Petersen C."/>
        </authorList>
    </citation>
    <scope>NUCLEOTIDE SEQUENCE</scope>
    <source>
        <strain evidence="9">IBT 30728</strain>
    </source>
</reference>
<feature type="domain" description="Origin recognition complex subunit 2 RecA-like" evidence="7">
    <location>
        <begin position="361"/>
        <end position="534"/>
    </location>
</feature>
<feature type="compositionally biased region" description="Polar residues" evidence="6">
    <location>
        <begin position="166"/>
        <end position="179"/>
    </location>
</feature>
<dbReference type="InterPro" id="IPR056773">
    <property type="entry name" value="WHD_ORC2"/>
</dbReference>
<dbReference type="Pfam" id="PF04084">
    <property type="entry name" value="RecA-like_ORC2"/>
    <property type="match status" value="1"/>
</dbReference>
<dbReference type="GO" id="GO:0006260">
    <property type="term" value="P:DNA replication"/>
    <property type="evidence" value="ECO:0007669"/>
    <property type="project" value="UniProtKB-UniRule"/>
</dbReference>
<feature type="compositionally biased region" description="Basic and acidic residues" evidence="6">
    <location>
        <begin position="277"/>
        <end position="291"/>
    </location>
</feature>
<dbReference type="Pfam" id="PF24882">
    <property type="entry name" value="WHD_ORC2"/>
    <property type="match status" value="1"/>
</dbReference>
<keyword evidence="10" id="KW-1185">Reference proteome</keyword>
<feature type="compositionally biased region" description="Acidic residues" evidence="6">
    <location>
        <begin position="248"/>
        <end position="263"/>
    </location>
</feature>
<evidence type="ECO:0000256" key="1">
    <source>
        <dbReference type="ARBA" id="ARBA00004123"/>
    </source>
</evidence>
<proteinExistence type="inferred from homology"/>
<gene>
    <name evidence="9" type="ORF">N7539_000283</name>
</gene>
<evidence type="ECO:0000256" key="2">
    <source>
        <dbReference type="ARBA" id="ARBA00007421"/>
    </source>
</evidence>
<dbReference type="InterPro" id="IPR007220">
    <property type="entry name" value="ORC2"/>
</dbReference>
<evidence type="ECO:0000256" key="6">
    <source>
        <dbReference type="SAM" id="MobiDB-lite"/>
    </source>
</evidence>
<dbReference type="PANTHER" id="PTHR14052:SF0">
    <property type="entry name" value="ORIGIN RECOGNITION COMPLEX SUBUNIT 2"/>
    <property type="match status" value="1"/>
</dbReference>